<dbReference type="Pfam" id="PF02615">
    <property type="entry name" value="Ldh_2"/>
    <property type="match status" value="1"/>
</dbReference>
<dbReference type="Gene3D" id="1.10.1530.10">
    <property type="match status" value="1"/>
</dbReference>
<dbReference type="Gene3D" id="3.30.1370.60">
    <property type="entry name" value="Hypothetical oxidoreductase yiak, domain 2"/>
    <property type="match status" value="1"/>
</dbReference>
<protein>
    <submittedName>
        <fullName evidence="2">3-dehydro-L-gulonate 2-dehydrogenase</fullName>
        <ecNumber evidence="2">1.1.1.130</ecNumber>
    </submittedName>
</protein>
<evidence type="ECO:0000256" key="1">
    <source>
        <dbReference type="ARBA" id="ARBA00023002"/>
    </source>
</evidence>
<evidence type="ECO:0000313" key="2">
    <source>
        <dbReference type="EMBL" id="TSK03271.1"/>
    </source>
</evidence>
<dbReference type="PANTHER" id="PTHR11091">
    <property type="entry name" value="OXIDOREDUCTASE-RELATED"/>
    <property type="match status" value="1"/>
</dbReference>
<accession>A0A556SQ61</accession>
<dbReference type="InterPro" id="IPR003767">
    <property type="entry name" value="Malate/L-lactate_DH-like"/>
</dbReference>
<evidence type="ECO:0000313" key="3">
    <source>
        <dbReference type="Proteomes" id="UP000319483"/>
    </source>
</evidence>
<dbReference type="InterPro" id="IPR043144">
    <property type="entry name" value="Mal/L-sulf/L-lact_DH-like_ah"/>
</dbReference>
<dbReference type="GO" id="GO:0047559">
    <property type="term" value="F:3-dehydro-L-gulonate 2-dehydrogenase activity"/>
    <property type="evidence" value="ECO:0007669"/>
    <property type="project" value="UniProtKB-EC"/>
</dbReference>
<dbReference type="AlphaFoldDB" id="A0A556SQ61"/>
<organism evidence="2 3">
    <name type="scientific">Gilliamella apicola</name>
    <dbReference type="NCBI Taxonomy" id="1196095"/>
    <lineage>
        <taxon>Bacteria</taxon>
        <taxon>Pseudomonadati</taxon>
        <taxon>Pseudomonadota</taxon>
        <taxon>Gammaproteobacteria</taxon>
        <taxon>Orbales</taxon>
        <taxon>Orbaceae</taxon>
        <taxon>Gilliamella</taxon>
    </lineage>
</organism>
<keyword evidence="1 2" id="KW-0560">Oxidoreductase</keyword>
<dbReference type="NCBIfam" id="NF009750">
    <property type="entry name" value="PRK13260.1"/>
    <property type="match status" value="1"/>
</dbReference>
<dbReference type="Proteomes" id="UP000319483">
    <property type="component" value="Unassembled WGS sequence"/>
</dbReference>
<proteinExistence type="predicted"/>
<gene>
    <name evidence="2" type="ORF">FPQ15_06310</name>
</gene>
<dbReference type="EMBL" id="VMHM01000007">
    <property type="protein sequence ID" value="TSK03271.1"/>
    <property type="molecule type" value="Genomic_DNA"/>
</dbReference>
<dbReference type="InterPro" id="IPR043143">
    <property type="entry name" value="Mal/L-sulf/L-lact_DH-like_NADP"/>
</dbReference>
<reference evidence="2 3" key="1">
    <citation type="submission" date="2019-07" db="EMBL/GenBank/DDBJ databases">
        <title>Gilliamella genomes.</title>
        <authorList>
            <person name="Zheng H."/>
        </authorList>
    </citation>
    <scope>NUCLEOTIDE SEQUENCE [LARGE SCALE GENOMIC DNA]</scope>
    <source>
        <strain evidence="2 3">W8127</strain>
    </source>
</reference>
<dbReference type="PANTHER" id="PTHR11091:SF3">
    <property type="entry name" value="2,3-DIKETO-L-GULONATE REDUCTASE"/>
    <property type="match status" value="1"/>
</dbReference>
<dbReference type="RefSeq" id="WP_086326381.1">
    <property type="nucleotide sequence ID" value="NZ_CAMLRN010000007.1"/>
</dbReference>
<dbReference type="InterPro" id="IPR036111">
    <property type="entry name" value="Mal/L-sulfo/L-lacto_DH-like_sf"/>
</dbReference>
<name>A0A556SQ61_9GAMM</name>
<sequence length="337" mass="36709">MQKITFEEMKTTIKKAFLNAGLSESQAEICAHIHTESTSDGVYSHGLNRVARFVDYVNKGWVDINAKPSLVKSLGALEVYDGNQGIGITNALFALDKAIELAKKHAVGIIGLRNTTHWMRGGTYGWKAVEKGFAAMCWTNTESCMPAWGAKNTRLGNNPFVMAVPSSDGSIVVDMAMSQYAYGKLQVTRLKGEKLPFPGGYDKDGKLTDDPGSIEESMRILPTGYWKGSSMAIVLDAMAALLSMGNPTNEIDKIQKGSCTGASQIFMVFDPSQLGGKEFNEQMVNSITQYVNTSTPAEGQKAVFYPGELSIKTRKDHLTNGIPVDTEVWREVVSLAN</sequence>
<comment type="caution">
    <text evidence="2">The sequence shown here is derived from an EMBL/GenBank/DDBJ whole genome shotgun (WGS) entry which is preliminary data.</text>
</comment>
<dbReference type="SUPFAM" id="SSF89733">
    <property type="entry name" value="L-sulfolactate dehydrogenase-like"/>
    <property type="match status" value="1"/>
</dbReference>
<dbReference type="EC" id="1.1.1.130" evidence="2"/>